<reference evidence="5 6" key="1">
    <citation type="submission" date="2015-08" db="EMBL/GenBank/DDBJ databases">
        <title>The complete genome sequence of Bacillus beveridgei MLTeJB.</title>
        <authorList>
            <person name="Hanson T.E."/>
            <person name="Mesa C."/>
            <person name="Basesman S.M."/>
            <person name="Oremland R.S."/>
        </authorList>
    </citation>
    <scope>NUCLEOTIDE SEQUENCE [LARGE SCALE GENOMIC DNA]</scope>
    <source>
        <strain evidence="5 6">MLTeJB</strain>
    </source>
</reference>
<feature type="binding site" evidence="3">
    <location>
        <position position="201"/>
    </location>
    <ligand>
        <name>a divalent metal cation</name>
        <dbReference type="ChEBI" id="CHEBI:60240"/>
    </ligand>
</feature>
<organism evidence="5 6">
    <name type="scientific">Salisediminibacterium beveridgei</name>
    <dbReference type="NCBI Taxonomy" id="632773"/>
    <lineage>
        <taxon>Bacteria</taxon>
        <taxon>Bacillati</taxon>
        <taxon>Bacillota</taxon>
        <taxon>Bacilli</taxon>
        <taxon>Bacillales</taxon>
        <taxon>Bacillaceae</taxon>
        <taxon>Salisediminibacterium</taxon>
    </lineage>
</organism>
<feature type="binding site" evidence="3">
    <location>
        <position position="104"/>
    </location>
    <ligand>
        <name>substrate</name>
    </ligand>
</feature>
<dbReference type="PATRIC" id="fig|632773.3.peg.2535"/>
<name>A0A1D7QXM2_9BACI</name>
<accession>A0A1D7QXM2</accession>
<keyword evidence="3" id="KW-0479">Metal-binding</keyword>
<comment type="similarity">
    <text evidence="1">Belongs to the SMP-30/CGR1 family.</text>
</comment>
<comment type="cofactor">
    <cofactor evidence="3">
        <name>Zn(2+)</name>
        <dbReference type="ChEBI" id="CHEBI:29105"/>
    </cofactor>
    <text evidence="3">Binds 1 divalent metal cation per subunit.</text>
</comment>
<dbReference type="InterPro" id="IPR013658">
    <property type="entry name" value="SGL"/>
</dbReference>
<feature type="domain" description="SMP-30/Gluconolactonase/LRE-like region" evidence="4">
    <location>
        <begin position="17"/>
        <end position="260"/>
    </location>
</feature>
<dbReference type="SUPFAM" id="SSF63829">
    <property type="entry name" value="Calcium-dependent phosphotriesterase"/>
    <property type="match status" value="1"/>
</dbReference>
<proteinExistence type="inferred from homology"/>
<gene>
    <name evidence="5" type="ORF">BBEV_2427</name>
</gene>
<dbReference type="PRINTS" id="PR01790">
    <property type="entry name" value="SMP30FAMILY"/>
</dbReference>
<keyword evidence="5" id="KW-0378">Hydrolase</keyword>
<keyword evidence="3" id="KW-0862">Zinc</keyword>
<dbReference type="GO" id="GO:0005509">
    <property type="term" value="F:calcium ion binding"/>
    <property type="evidence" value="ECO:0007669"/>
    <property type="project" value="TreeGrafter"/>
</dbReference>
<dbReference type="InterPro" id="IPR011042">
    <property type="entry name" value="6-blade_b-propeller_TolB-like"/>
</dbReference>
<evidence type="ECO:0000313" key="5">
    <source>
        <dbReference type="EMBL" id="AOM83767.1"/>
    </source>
</evidence>
<dbReference type="AlphaFoldDB" id="A0A1D7QXM2"/>
<sequence>MTVKMNAELVLDSRADLGEGPSWDDKRKRLIWVDINGCKLNEFDPVTGLNKAHRFDRPVGAAVPDDQGGYMLALQDGFYSWEPTGNKIICIAQPEGAETPNRFNDGKCDPEGRFWAGTMFYQYGPSAKAHLFRLDGDLSVHTMKREVIISNGMAWNTEQGIMYYIDTLTKKVVAFDYDRQSGHITAERDAVKIPDDYGLADGMTIDGEGMLWIAFFHGWCVRRINPQTGEVLMTIDVPVEKVTSCAFGGEKLDELYITTASEELSPEDLEQQPHAGGLFRVKPGVKGCRATPFIFGT</sequence>
<evidence type="ECO:0000313" key="6">
    <source>
        <dbReference type="Proteomes" id="UP000094463"/>
    </source>
</evidence>
<feature type="binding site" evidence="3">
    <location>
        <position position="151"/>
    </location>
    <ligand>
        <name>a divalent metal cation</name>
        <dbReference type="ChEBI" id="CHEBI:60240"/>
    </ligand>
</feature>
<dbReference type="InterPro" id="IPR005511">
    <property type="entry name" value="SMP-30"/>
</dbReference>
<dbReference type="PANTHER" id="PTHR10907">
    <property type="entry name" value="REGUCALCIN"/>
    <property type="match status" value="1"/>
</dbReference>
<dbReference type="PANTHER" id="PTHR10907:SF47">
    <property type="entry name" value="REGUCALCIN"/>
    <property type="match status" value="1"/>
</dbReference>
<dbReference type="GO" id="GO:0019853">
    <property type="term" value="P:L-ascorbic acid biosynthetic process"/>
    <property type="evidence" value="ECO:0007669"/>
    <property type="project" value="TreeGrafter"/>
</dbReference>
<dbReference type="Gene3D" id="2.120.10.30">
    <property type="entry name" value="TolB, C-terminal domain"/>
    <property type="match status" value="1"/>
</dbReference>
<evidence type="ECO:0000256" key="2">
    <source>
        <dbReference type="PIRSR" id="PIRSR605511-1"/>
    </source>
</evidence>
<feature type="binding site" evidence="3">
    <location>
        <position position="102"/>
    </location>
    <ligand>
        <name>substrate</name>
    </ligand>
</feature>
<evidence type="ECO:0000256" key="3">
    <source>
        <dbReference type="PIRSR" id="PIRSR605511-2"/>
    </source>
</evidence>
<feature type="active site" description="Proton donor/acceptor" evidence="2">
    <location>
        <position position="201"/>
    </location>
</feature>
<dbReference type="STRING" id="632773.BBEV_2427"/>
<dbReference type="EMBL" id="CP012502">
    <property type="protein sequence ID" value="AOM83767.1"/>
    <property type="molecule type" value="Genomic_DNA"/>
</dbReference>
<protein>
    <submittedName>
        <fullName evidence="5">Gluconolactonase</fullName>
        <ecNumber evidence="5">3.1.1.17</ecNumber>
    </submittedName>
</protein>
<dbReference type="KEGG" id="bbev:BBEV_2427"/>
<keyword evidence="6" id="KW-1185">Reference proteome</keyword>
<dbReference type="GO" id="GO:0004341">
    <property type="term" value="F:gluconolactonase activity"/>
    <property type="evidence" value="ECO:0007669"/>
    <property type="project" value="UniProtKB-EC"/>
</dbReference>
<feature type="binding site" evidence="3">
    <location>
        <position position="19"/>
    </location>
    <ligand>
        <name>a divalent metal cation</name>
        <dbReference type="ChEBI" id="CHEBI:60240"/>
    </ligand>
</feature>
<dbReference type="Pfam" id="PF08450">
    <property type="entry name" value="SGL"/>
    <property type="match status" value="1"/>
</dbReference>
<dbReference type="Proteomes" id="UP000094463">
    <property type="component" value="Chromosome"/>
</dbReference>
<evidence type="ECO:0000259" key="4">
    <source>
        <dbReference type="Pfam" id="PF08450"/>
    </source>
</evidence>
<dbReference type="EC" id="3.1.1.17" evidence="5"/>
<evidence type="ECO:0000256" key="1">
    <source>
        <dbReference type="ARBA" id="ARBA00008853"/>
    </source>
</evidence>